<dbReference type="EMBL" id="CP099429">
    <property type="protein sequence ID" value="USW59030.1"/>
    <property type="molecule type" value="Genomic_DNA"/>
</dbReference>
<accession>A0A9Q9B1P3</accession>
<sequence length="186" mass="20709">MATMTHENDHPPAPPYETPGQHPSSPGPKPIETINRGAAASPGPQMVMVPNVAPPQQQQLTQLSLLREQPEWIFCPQVGRPCQTRADSKDSDKTWFAVIGICLICPCVACIPLKNCCGDGMLQDWDHYCTGCGKQVTHRPYNKEAQITAPDHNVAPPQQGGQYQQPQMQYYQQQQGQPQYAQQQYQ</sequence>
<evidence type="ECO:0000256" key="1">
    <source>
        <dbReference type="SAM" id="MobiDB-lite"/>
    </source>
</evidence>
<gene>
    <name evidence="3" type="ORF">Slin15195_G123490</name>
</gene>
<dbReference type="Proteomes" id="UP001056384">
    <property type="component" value="Chromosome 12"/>
</dbReference>
<feature type="region of interest" description="Disordered" evidence="1">
    <location>
        <begin position="1"/>
        <end position="46"/>
    </location>
</feature>
<name>A0A9Q9B1P3_9PEZI</name>
<evidence type="ECO:0000313" key="3">
    <source>
        <dbReference type="EMBL" id="USW59030.1"/>
    </source>
</evidence>
<evidence type="ECO:0000313" key="4">
    <source>
        <dbReference type="Proteomes" id="UP001056384"/>
    </source>
</evidence>
<reference evidence="3" key="1">
    <citation type="submission" date="2022-06" db="EMBL/GenBank/DDBJ databases">
        <title>Complete genome sequences of two strains of the flax pathogen Septoria linicola.</title>
        <authorList>
            <person name="Lapalu N."/>
            <person name="Simon A."/>
            <person name="Demenou B."/>
            <person name="Paumier D."/>
            <person name="Guillot M.-P."/>
            <person name="Gout L."/>
            <person name="Valade R."/>
        </authorList>
    </citation>
    <scope>NUCLEOTIDE SEQUENCE</scope>
    <source>
        <strain evidence="3">SE15195</strain>
    </source>
</reference>
<protein>
    <submittedName>
        <fullName evidence="3">LPS-induced tumor necrosis factor alpha factor</fullName>
    </submittedName>
</protein>
<feature type="compositionally biased region" description="Basic and acidic residues" evidence="1">
    <location>
        <begin position="1"/>
        <end position="10"/>
    </location>
</feature>
<dbReference type="OrthoDB" id="5599753at2759"/>
<dbReference type="AlphaFoldDB" id="A0A9Q9B1P3"/>
<feature type="region of interest" description="Disordered" evidence="1">
    <location>
        <begin position="150"/>
        <end position="186"/>
    </location>
</feature>
<organism evidence="3 4">
    <name type="scientific">Septoria linicola</name>
    <dbReference type="NCBI Taxonomy" id="215465"/>
    <lineage>
        <taxon>Eukaryota</taxon>
        <taxon>Fungi</taxon>
        <taxon>Dikarya</taxon>
        <taxon>Ascomycota</taxon>
        <taxon>Pezizomycotina</taxon>
        <taxon>Dothideomycetes</taxon>
        <taxon>Dothideomycetidae</taxon>
        <taxon>Mycosphaerellales</taxon>
        <taxon>Mycosphaerellaceae</taxon>
        <taxon>Septoria</taxon>
    </lineage>
</organism>
<keyword evidence="4" id="KW-1185">Reference proteome</keyword>
<evidence type="ECO:0000259" key="2">
    <source>
        <dbReference type="Pfam" id="PF10601"/>
    </source>
</evidence>
<dbReference type="InterPro" id="IPR006629">
    <property type="entry name" value="LITAF"/>
</dbReference>
<feature type="domain" description="LITAF" evidence="2">
    <location>
        <begin position="68"/>
        <end position="139"/>
    </location>
</feature>
<dbReference type="Pfam" id="PF10601">
    <property type="entry name" value="zf-LITAF-like"/>
    <property type="match status" value="1"/>
</dbReference>
<proteinExistence type="predicted"/>
<feature type="compositionally biased region" description="Low complexity" evidence="1">
    <location>
        <begin position="156"/>
        <end position="186"/>
    </location>
</feature>